<reference evidence="1" key="1">
    <citation type="submission" date="2023-05" db="EMBL/GenBank/DDBJ databases">
        <title>Anaerotaeda fermentans gen. nov., sp. nov., a novel anaerobic planctomycete of the new family within the order Sedimentisphaerales isolated from Taman Peninsula, Russia.</title>
        <authorList>
            <person name="Khomyakova M.A."/>
            <person name="Merkel A.Y."/>
            <person name="Slobodkin A.I."/>
        </authorList>
    </citation>
    <scope>NUCLEOTIDE SEQUENCE</scope>
    <source>
        <strain evidence="1">M17dextr</strain>
    </source>
</reference>
<accession>A0AAW6U5T1</accession>
<evidence type="ECO:0008006" key="3">
    <source>
        <dbReference type="Google" id="ProtNLM"/>
    </source>
</evidence>
<comment type="caution">
    <text evidence="1">The sequence shown here is derived from an EMBL/GenBank/DDBJ whole genome shotgun (WGS) entry which is preliminary data.</text>
</comment>
<dbReference type="InterPro" id="IPR027417">
    <property type="entry name" value="P-loop_NTPase"/>
</dbReference>
<evidence type="ECO:0000313" key="2">
    <source>
        <dbReference type="Proteomes" id="UP001431776"/>
    </source>
</evidence>
<organism evidence="1 2">
    <name type="scientific">Anaerobaca lacustris</name>
    <dbReference type="NCBI Taxonomy" id="3044600"/>
    <lineage>
        <taxon>Bacteria</taxon>
        <taxon>Pseudomonadati</taxon>
        <taxon>Planctomycetota</taxon>
        <taxon>Phycisphaerae</taxon>
        <taxon>Sedimentisphaerales</taxon>
        <taxon>Anaerobacaceae</taxon>
        <taxon>Anaerobaca</taxon>
    </lineage>
</organism>
<dbReference type="RefSeq" id="WP_349247307.1">
    <property type="nucleotide sequence ID" value="NZ_JASCXX010000094.1"/>
</dbReference>
<dbReference type="EMBL" id="JASCXX010000094">
    <property type="protein sequence ID" value="MDI6451902.1"/>
    <property type="molecule type" value="Genomic_DNA"/>
</dbReference>
<dbReference type="SUPFAM" id="SSF52540">
    <property type="entry name" value="P-loop containing nucleoside triphosphate hydrolases"/>
    <property type="match status" value="1"/>
</dbReference>
<name>A0AAW6U5T1_9BACT</name>
<dbReference type="Proteomes" id="UP001431776">
    <property type="component" value="Unassembled WGS sequence"/>
</dbReference>
<gene>
    <name evidence="1" type="ORF">QJ522_22780</name>
</gene>
<keyword evidence="2" id="KW-1185">Reference proteome</keyword>
<protein>
    <recommendedName>
        <fullName evidence="3">ATP-binding protein</fullName>
    </recommendedName>
</protein>
<sequence>MTAKTPNSIAMPEDAIVVTNYDDLDRYVCKFAEGSLDLVLLLGKPGIGKTEAVKQALGTDDDRHGGALYVEGHAQPFGLYQGLWRYRNSPVVLDDLDRLYANPDCVRILKPLCNTRRAKRISWLSNAVASVPGLPSQFTTTSNVMLIANEWRSLNGNVRALEDRTIVLWFNPTAEEIHRKTAEWFDEPEIYHFIGSYLPQIPQLSMRYYEKAKRLRHAGFSDWKKSLLQMMLSDRIVAVVAGLQLDP</sequence>
<evidence type="ECO:0000313" key="1">
    <source>
        <dbReference type="EMBL" id="MDI6451902.1"/>
    </source>
</evidence>
<feature type="non-terminal residue" evidence="1">
    <location>
        <position position="247"/>
    </location>
</feature>
<dbReference type="AlphaFoldDB" id="A0AAW6U5T1"/>
<proteinExistence type="predicted"/>